<organism evidence="9 10">
    <name type="scientific">Sporothrix curviconia</name>
    <dbReference type="NCBI Taxonomy" id="1260050"/>
    <lineage>
        <taxon>Eukaryota</taxon>
        <taxon>Fungi</taxon>
        <taxon>Dikarya</taxon>
        <taxon>Ascomycota</taxon>
        <taxon>Pezizomycotina</taxon>
        <taxon>Sordariomycetes</taxon>
        <taxon>Sordariomycetidae</taxon>
        <taxon>Ophiostomatales</taxon>
        <taxon>Ophiostomataceae</taxon>
        <taxon>Sporothrix</taxon>
    </lineage>
</organism>
<dbReference type="PANTHER" id="PTHR37534">
    <property type="entry name" value="TRANSCRIPTIONAL ACTIVATOR PROTEIN UGA3"/>
    <property type="match status" value="1"/>
</dbReference>
<proteinExistence type="predicted"/>
<dbReference type="Pfam" id="PF00172">
    <property type="entry name" value="Zn_clus"/>
    <property type="match status" value="1"/>
</dbReference>
<dbReference type="InterPro" id="IPR021858">
    <property type="entry name" value="Fun_TF"/>
</dbReference>
<dbReference type="SMART" id="SM00066">
    <property type="entry name" value="GAL4"/>
    <property type="match status" value="1"/>
</dbReference>
<dbReference type="EMBL" id="CAWUHB010000031">
    <property type="protein sequence ID" value="CAK7224766.1"/>
    <property type="molecule type" value="Genomic_DNA"/>
</dbReference>
<dbReference type="SUPFAM" id="SSF57701">
    <property type="entry name" value="Zn2/Cys6 DNA-binding domain"/>
    <property type="match status" value="1"/>
</dbReference>
<evidence type="ECO:0000256" key="4">
    <source>
        <dbReference type="ARBA" id="ARBA00023125"/>
    </source>
</evidence>
<dbReference type="Gene3D" id="4.10.240.10">
    <property type="entry name" value="Zn(2)-C6 fungal-type DNA-binding domain"/>
    <property type="match status" value="1"/>
</dbReference>
<keyword evidence="3" id="KW-0805">Transcription regulation</keyword>
<dbReference type="PANTHER" id="PTHR37534:SF39">
    <property type="entry name" value="TRANSCRIPTION FACTOR DOMAIN-CONTAINING PROTEIN"/>
    <property type="match status" value="1"/>
</dbReference>
<evidence type="ECO:0000313" key="9">
    <source>
        <dbReference type="EMBL" id="CAK7224766.1"/>
    </source>
</evidence>
<protein>
    <recommendedName>
        <fullName evidence="8">Zn(2)-C6 fungal-type domain-containing protein</fullName>
    </recommendedName>
</protein>
<accession>A0ABP0C0G8</accession>
<dbReference type="InterPro" id="IPR001138">
    <property type="entry name" value="Zn2Cys6_DnaBD"/>
</dbReference>
<name>A0ABP0C0G8_9PEZI</name>
<evidence type="ECO:0000313" key="10">
    <source>
        <dbReference type="Proteomes" id="UP001642405"/>
    </source>
</evidence>
<feature type="compositionally biased region" description="Basic and acidic residues" evidence="7">
    <location>
        <begin position="51"/>
        <end position="62"/>
    </location>
</feature>
<sequence>MTTAPRCLTCKERKVKCDGTLPVCINCKKANRECRAGHAFALSWPKPRSRRALEGPKSDKAHAASQGRVRQQRNKGVSGYYFVNVLSEQVAAHHLLPFVATSQDDAYLSFLPKKAPSLYADVERLQADGTGLMTYFYYEASNSIPQLDREPTQFRDLLLRMSVQDNSASSKSVLYALFSLAALRRYGNVHESSHFKGLALQSLQQAAKNEGIGPAHILQHMAAGLLLCRAEINLGEDSTVFWALYICSLRTVCGVAFNGQLGGNFKNEDAHILYRYLHYHDILAQFSVCHLQRPTDIASQLSVNFKHDSYMFQCRNRLDRFELREGLGDYLQYEISLLSRVLKASKQEQFDPEYPVGRDHQKSLCELEAELDKAFLDSKTACAGIRSVDENDALEAAEAALKMQRCLFLAATWIYFQRTCRHLTGPSAQIDALFDETFAWAEDIHRLNIRITPFSLFLIGAEANTEARRRTVMDFVHRRPELLPIASEVLSIRGDDTTPSQLECLISATWAQDDLHNDSEGYLDYVTKMQYVITARSVLPALV</sequence>
<dbReference type="InterPro" id="IPR036864">
    <property type="entry name" value="Zn2-C6_fun-type_DNA-bd_sf"/>
</dbReference>
<keyword evidence="6" id="KW-0539">Nucleus</keyword>
<keyword evidence="2" id="KW-0862">Zinc</keyword>
<gene>
    <name evidence="9" type="ORF">SCUCBS95973_005628</name>
</gene>
<evidence type="ECO:0000259" key="8">
    <source>
        <dbReference type="PROSITE" id="PS50048"/>
    </source>
</evidence>
<keyword evidence="4" id="KW-0238">DNA-binding</keyword>
<comment type="subcellular location">
    <subcellularLocation>
        <location evidence="1">Nucleus</location>
    </subcellularLocation>
</comment>
<dbReference type="Proteomes" id="UP001642405">
    <property type="component" value="Unassembled WGS sequence"/>
</dbReference>
<keyword evidence="5" id="KW-0804">Transcription</keyword>
<dbReference type="CDD" id="cd00067">
    <property type="entry name" value="GAL4"/>
    <property type="match status" value="1"/>
</dbReference>
<dbReference type="Pfam" id="PF11951">
    <property type="entry name" value="Fungal_trans_2"/>
    <property type="match status" value="1"/>
</dbReference>
<evidence type="ECO:0000256" key="1">
    <source>
        <dbReference type="ARBA" id="ARBA00004123"/>
    </source>
</evidence>
<evidence type="ECO:0000256" key="7">
    <source>
        <dbReference type="SAM" id="MobiDB-lite"/>
    </source>
</evidence>
<feature type="region of interest" description="Disordered" evidence="7">
    <location>
        <begin position="49"/>
        <end position="72"/>
    </location>
</feature>
<evidence type="ECO:0000256" key="2">
    <source>
        <dbReference type="ARBA" id="ARBA00022833"/>
    </source>
</evidence>
<feature type="domain" description="Zn(2)-C6 fungal-type" evidence="8">
    <location>
        <begin position="6"/>
        <end position="36"/>
    </location>
</feature>
<dbReference type="PROSITE" id="PS50048">
    <property type="entry name" value="ZN2_CY6_FUNGAL_2"/>
    <property type="match status" value="1"/>
</dbReference>
<comment type="caution">
    <text evidence="9">The sequence shown here is derived from an EMBL/GenBank/DDBJ whole genome shotgun (WGS) entry which is preliminary data.</text>
</comment>
<evidence type="ECO:0000256" key="6">
    <source>
        <dbReference type="ARBA" id="ARBA00023242"/>
    </source>
</evidence>
<evidence type="ECO:0000256" key="3">
    <source>
        <dbReference type="ARBA" id="ARBA00023015"/>
    </source>
</evidence>
<reference evidence="9 10" key="1">
    <citation type="submission" date="2024-01" db="EMBL/GenBank/DDBJ databases">
        <authorList>
            <person name="Allen C."/>
            <person name="Tagirdzhanova G."/>
        </authorList>
    </citation>
    <scope>NUCLEOTIDE SEQUENCE [LARGE SCALE GENOMIC DNA]</scope>
</reference>
<keyword evidence="10" id="KW-1185">Reference proteome</keyword>
<evidence type="ECO:0000256" key="5">
    <source>
        <dbReference type="ARBA" id="ARBA00023163"/>
    </source>
</evidence>